<dbReference type="InterPro" id="IPR011053">
    <property type="entry name" value="Single_hybrid_motif"/>
</dbReference>
<comment type="caution">
    <text evidence="2">The sequence shown here is derived from an EMBL/GenBank/DDBJ whole genome shotgun (WGS) entry which is preliminary data.</text>
</comment>
<protein>
    <submittedName>
        <fullName evidence="2">Biotin attachment protein</fullName>
    </submittedName>
</protein>
<reference evidence="2 3" key="1">
    <citation type="submission" date="2018-01" db="EMBL/GenBank/DDBJ databases">
        <title>Glutamicibacter soli strain NHPC-3 Whole genome sequence and assembly.</title>
        <authorList>
            <person name="Choudhury P."/>
            <person name="Gupta D."/>
            <person name="Sengupta K."/>
            <person name="Jawed A."/>
            <person name="Sultana N."/>
            <person name="Saha P."/>
        </authorList>
    </citation>
    <scope>NUCLEOTIDE SEQUENCE [LARGE SCALE GENOMIC DNA]</scope>
    <source>
        <strain evidence="2 3">NHPC-3</strain>
    </source>
</reference>
<organism evidence="2 3">
    <name type="scientific">Glutamicibacter soli</name>
    <dbReference type="NCBI Taxonomy" id="453836"/>
    <lineage>
        <taxon>Bacteria</taxon>
        <taxon>Bacillati</taxon>
        <taxon>Actinomycetota</taxon>
        <taxon>Actinomycetes</taxon>
        <taxon>Micrococcales</taxon>
        <taxon>Micrococcaceae</taxon>
        <taxon>Glutamicibacter</taxon>
    </lineage>
</organism>
<dbReference type="Pfam" id="PF00364">
    <property type="entry name" value="Biotin_lipoyl"/>
    <property type="match status" value="1"/>
</dbReference>
<gene>
    <name evidence="2" type="ORF">C1H84_04245</name>
</gene>
<dbReference type="AlphaFoldDB" id="A0A365YIW3"/>
<keyword evidence="3" id="KW-1185">Reference proteome</keyword>
<dbReference type="InterPro" id="IPR000089">
    <property type="entry name" value="Biotin_lipoyl"/>
</dbReference>
<proteinExistence type="predicted"/>
<accession>A0A365YIW3</accession>
<evidence type="ECO:0000313" key="3">
    <source>
        <dbReference type="Proteomes" id="UP000252167"/>
    </source>
</evidence>
<dbReference type="SUPFAM" id="SSF51230">
    <property type="entry name" value="Single hybrid motif"/>
    <property type="match status" value="1"/>
</dbReference>
<feature type="domain" description="Lipoyl-binding" evidence="1">
    <location>
        <begin position="33"/>
        <end position="76"/>
    </location>
</feature>
<name>A0A365YIW3_9MICC</name>
<evidence type="ECO:0000313" key="2">
    <source>
        <dbReference type="EMBL" id="RBM02655.1"/>
    </source>
</evidence>
<dbReference type="EMBL" id="POAF01000002">
    <property type="protein sequence ID" value="RBM02655.1"/>
    <property type="molecule type" value="Genomic_DNA"/>
</dbReference>
<dbReference type="RefSeq" id="WP_113606656.1">
    <property type="nucleotide sequence ID" value="NZ_POAF01000002.1"/>
</dbReference>
<sequence>MSEILFPVLSEKNLEAGGTVATWFAPGRHRSGQDELIAELAVDKVDMEITAPEARTLTHLVEEGAIVKQQTVIATIG</sequence>
<dbReference type="CDD" id="cd06849">
    <property type="entry name" value="lipoyl_domain"/>
    <property type="match status" value="1"/>
</dbReference>
<dbReference type="Proteomes" id="UP000252167">
    <property type="component" value="Unassembled WGS sequence"/>
</dbReference>
<evidence type="ECO:0000259" key="1">
    <source>
        <dbReference type="Pfam" id="PF00364"/>
    </source>
</evidence>
<dbReference type="Gene3D" id="2.40.50.100">
    <property type="match status" value="1"/>
</dbReference>